<sequence>VANGSNFNTQGSKIEAFKPIILDEFYNSLIDKKIAAQALSNSLEQFTDNKYSIELESSNS</sequence>
<feature type="non-terminal residue" evidence="1">
    <location>
        <position position="1"/>
    </location>
</feature>
<keyword evidence="2" id="KW-1185">Reference proteome</keyword>
<evidence type="ECO:0000313" key="1">
    <source>
        <dbReference type="EMBL" id="CAG8619862.1"/>
    </source>
</evidence>
<accession>A0ACA9N5T2</accession>
<feature type="non-terminal residue" evidence="1">
    <location>
        <position position="60"/>
    </location>
</feature>
<name>A0ACA9N5T2_9GLOM</name>
<gene>
    <name evidence="1" type="ORF">SCALOS_LOCUS7614</name>
</gene>
<dbReference type="EMBL" id="CAJVPM010017413">
    <property type="protein sequence ID" value="CAG8619862.1"/>
    <property type="molecule type" value="Genomic_DNA"/>
</dbReference>
<proteinExistence type="predicted"/>
<dbReference type="Proteomes" id="UP000789860">
    <property type="component" value="Unassembled WGS sequence"/>
</dbReference>
<organism evidence="1 2">
    <name type="scientific">Scutellospora calospora</name>
    <dbReference type="NCBI Taxonomy" id="85575"/>
    <lineage>
        <taxon>Eukaryota</taxon>
        <taxon>Fungi</taxon>
        <taxon>Fungi incertae sedis</taxon>
        <taxon>Mucoromycota</taxon>
        <taxon>Glomeromycotina</taxon>
        <taxon>Glomeromycetes</taxon>
        <taxon>Diversisporales</taxon>
        <taxon>Gigasporaceae</taxon>
        <taxon>Scutellospora</taxon>
    </lineage>
</organism>
<reference evidence="1" key="1">
    <citation type="submission" date="2021-06" db="EMBL/GenBank/DDBJ databases">
        <authorList>
            <person name="Kallberg Y."/>
            <person name="Tangrot J."/>
            <person name="Rosling A."/>
        </authorList>
    </citation>
    <scope>NUCLEOTIDE SEQUENCE</scope>
    <source>
        <strain evidence="1">AU212A</strain>
    </source>
</reference>
<protein>
    <submittedName>
        <fullName evidence="1">6376_t:CDS:1</fullName>
    </submittedName>
</protein>
<evidence type="ECO:0000313" key="2">
    <source>
        <dbReference type="Proteomes" id="UP000789860"/>
    </source>
</evidence>
<comment type="caution">
    <text evidence="1">The sequence shown here is derived from an EMBL/GenBank/DDBJ whole genome shotgun (WGS) entry which is preliminary data.</text>
</comment>